<evidence type="ECO:0000256" key="5">
    <source>
        <dbReference type="HAMAP-Rule" id="MF_00116"/>
    </source>
</evidence>
<evidence type="ECO:0000313" key="8">
    <source>
        <dbReference type="EMBL" id="GAA1790529.1"/>
    </source>
</evidence>
<evidence type="ECO:0000256" key="4">
    <source>
        <dbReference type="ARBA" id="ARBA00047686"/>
    </source>
</evidence>
<dbReference type="Proteomes" id="UP001499938">
    <property type="component" value="Unassembled WGS sequence"/>
</dbReference>
<evidence type="ECO:0000256" key="6">
    <source>
        <dbReference type="SAM" id="MobiDB-lite"/>
    </source>
</evidence>
<keyword evidence="5" id="KW-0460">Magnesium</keyword>
<accession>A0ABN2LJ96</accession>
<feature type="binding site" evidence="5">
    <location>
        <begin position="97"/>
        <end position="99"/>
    </location>
    <ligand>
        <name>substrate</name>
    </ligand>
</feature>
<organism evidence="8 9">
    <name type="scientific">Nostocoides veronense</name>
    <dbReference type="NCBI Taxonomy" id="330836"/>
    <lineage>
        <taxon>Bacteria</taxon>
        <taxon>Bacillati</taxon>
        <taxon>Actinomycetota</taxon>
        <taxon>Actinomycetes</taxon>
        <taxon>Micrococcales</taxon>
        <taxon>Intrasporangiaceae</taxon>
        <taxon>Nostocoides</taxon>
    </lineage>
</organism>
<sequence>MSARPDASARHDGSDSTRPRVLVRCLHEAATLPAYALPGDAGADLTTIEEVTLAPGQRALVRTGIALAIPDGWVGLVHPRSGLATKYGVTLVNTPGTIDAGYRGEILLNLLNTDQSTPVTLRAGDRVAQLLLQQVGYAVFEPTDSLPESSRGETGHGSTGGFTAPAQPDPISPKDPM</sequence>
<name>A0ABN2LJ96_9MICO</name>
<dbReference type="PANTHER" id="PTHR11241:SF0">
    <property type="entry name" value="DEOXYURIDINE 5'-TRIPHOSPHATE NUCLEOTIDOHYDROLASE"/>
    <property type="match status" value="1"/>
</dbReference>
<evidence type="ECO:0000256" key="2">
    <source>
        <dbReference type="ARBA" id="ARBA00022801"/>
    </source>
</evidence>
<keyword evidence="5" id="KW-0479">Metal-binding</keyword>
<dbReference type="Gene3D" id="2.70.40.10">
    <property type="match status" value="1"/>
</dbReference>
<evidence type="ECO:0000256" key="1">
    <source>
        <dbReference type="ARBA" id="ARBA00006581"/>
    </source>
</evidence>
<dbReference type="EMBL" id="BAAAPO010000023">
    <property type="protein sequence ID" value="GAA1790529.1"/>
    <property type="molecule type" value="Genomic_DNA"/>
</dbReference>
<feature type="region of interest" description="Disordered" evidence="6">
    <location>
        <begin position="143"/>
        <end position="177"/>
    </location>
</feature>
<evidence type="ECO:0000259" key="7">
    <source>
        <dbReference type="Pfam" id="PF00692"/>
    </source>
</evidence>
<dbReference type="NCBIfam" id="NF001862">
    <property type="entry name" value="PRK00601.1"/>
    <property type="match status" value="1"/>
</dbReference>
<comment type="function">
    <text evidence="5">This enzyme is involved in nucleotide metabolism: it produces dUMP, the immediate precursor of thymidine nucleotides and it decreases the intracellular concentration of dUTP so that uracil cannot be incorporated into DNA.</text>
</comment>
<dbReference type="SUPFAM" id="SSF51283">
    <property type="entry name" value="dUTPase-like"/>
    <property type="match status" value="1"/>
</dbReference>
<dbReference type="PANTHER" id="PTHR11241">
    <property type="entry name" value="DEOXYURIDINE 5'-TRIPHOSPHATE NUCLEOTIDOHYDROLASE"/>
    <property type="match status" value="1"/>
</dbReference>
<keyword evidence="3 5" id="KW-0546">Nucleotide metabolism</keyword>
<dbReference type="RefSeq" id="WP_344082960.1">
    <property type="nucleotide sequence ID" value="NZ_BAAAPO010000023.1"/>
</dbReference>
<evidence type="ECO:0000313" key="9">
    <source>
        <dbReference type="Proteomes" id="UP001499938"/>
    </source>
</evidence>
<comment type="pathway">
    <text evidence="5">Pyrimidine metabolism; dUMP biosynthesis; dUMP from dCTP (dUTP route): step 2/2.</text>
</comment>
<dbReference type="InterPro" id="IPR029054">
    <property type="entry name" value="dUTPase-like"/>
</dbReference>
<comment type="similarity">
    <text evidence="1 5">Belongs to the dUTPase family.</text>
</comment>
<evidence type="ECO:0000256" key="3">
    <source>
        <dbReference type="ARBA" id="ARBA00023080"/>
    </source>
</evidence>
<feature type="domain" description="dUTPase-like" evidence="7">
    <location>
        <begin position="30"/>
        <end position="160"/>
    </location>
</feature>
<comment type="caution">
    <text evidence="8">The sequence shown here is derived from an EMBL/GenBank/DDBJ whole genome shotgun (WGS) entry which is preliminary data.</text>
</comment>
<dbReference type="HAMAP" id="MF_00116">
    <property type="entry name" value="dUTPase_bact"/>
    <property type="match status" value="1"/>
</dbReference>
<reference evidence="8 9" key="1">
    <citation type="journal article" date="2019" name="Int. J. Syst. Evol. Microbiol.">
        <title>The Global Catalogue of Microorganisms (GCM) 10K type strain sequencing project: providing services to taxonomists for standard genome sequencing and annotation.</title>
        <authorList>
            <consortium name="The Broad Institute Genomics Platform"/>
            <consortium name="The Broad Institute Genome Sequencing Center for Infectious Disease"/>
            <person name="Wu L."/>
            <person name="Ma J."/>
        </authorList>
    </citation>
    <scope>NUCLEOTIDE SEQUENCE [LARGE SCALE GENOMIC DNA]</scope>
    <source>
        <strain evidence="8 9">JCM 15592</strain>
    </source>
</reference>
<dbReference type="InterPro" id="IPR008181">
    <property type="entry name" value="dUTPase"/>
</dbReference>
<comment type="caution">
    <text evidence="5">Lacks conserved residue(s) required for the propagation of feature annotation.</text>
</comment>
<gene>
    <name evidence="5 8" type="primary">dut</name>
    <name evidence="8" type="ORF">GCM10009811_14260</name>
</gene>
<dbReference type="InterPro" id="IPR033704">
    <property type="entry name" value="dUTPase_trimeric"/>
</dbReference>
<dbReference type="NCBIfam" id="TIGR00576">
    <property type="entry name" value="dut"/>
    <property type="match status" value="1"/>
</dbReference>
<comment type="catalytic activity">
    <reaction evidence="4 5">
        <text>dUTP + H2O = dUMP + diphosphate + H(+)</text>
        <dbReference type="Rhea" id="RHEA:10248"/>
        <dbReference type="ChEBI" id="CHEBI:15377"/>
        <dbReference type="ChEBI" id="CHEBI:15378"/>
        <dbReference type="ChEBI" id="CHEBI:33019"/>
        <dbReference type="ChEBI" id="CHEBI:61555"/>
        <dbReference type="ChEBI" id="CHEBI:246422"/>
        <dbReference type="EC" id="3.6.1.23"/>
    </reaction>
</comment>
<feature type="compositionally biased region" description="Pro residues" evidence="6">
    <location>
        <begin position="167"/>
        <end position="177"/>
    </location>
</feature>
<protein>
    <recommendedName>
        <fullName evidence="5">Deoxyuridine 5'-triphosphate nucleotidohydrolase</fullName>
        <shortName evidence="5">dUTPase</shortName>
        <ecNumber evidence="5">3.6.1.23</ecNumber>
    </recommendedName>
    <alternativeName>
        <fullName evidence="5">dUTP pyrophosphatase</fullName>
    </alternativeName>
</protein>
<keyword evidence="2 5" id="KW-0378">Hydrolase</keyword>
<dbReference type="EC" id="3.6.1.23" evidence="5"/>
<proteinExistence type="inferred from homology"/>
<dbReference type="CDD" id="cd07557">
    <property type="entry name" value="trimeric_dUTPase"/>
    <property type="match status" value="1"/>
</dbReference>
<feature type="binding site" evidence="5">
    <location>
        <begin position="80"/>
        <end position="82"/>
    </location>
    <ligand>
        <name>substrate</name>
    </ligand>
</feature>
<feature type="binding site" evidence="5">
    <location>
        <position position="93"/>
    </location>
    <ligand>
        <name>substrate</name>
    </ligand>
</feature>
<keyword evidence="9" id="KW-1185">Reference proteome</keyword>
<comment type="cofactor">
    <cofactor evidence="5">
        <name>Mg(2+)</name>
        <dbReference type="ChEBI" id="CHEBI:18420"/>
    </cofactor>
</comment>
<dbReference type="InterPro" id="IPR036157">
    <property type="entry name" value="dUTPase-like_sf"/>
</dbReference>
<dbReference type="Pfam" id="PF00692">
    <property type="entry name" value="dUTPase"/>
    <property type="match status" value="1"/>
</dbReference>